<feature type="disulfide bond" evidence="1">
    <location>
        <begin position="594"/>
        <end position="603"/>
    </location>
</feature>
<protein>
    <recommendedName>
        <fullName evidence="4">EGF-like domain-containing protein</fullName>
    </recommendedName>
</protein>
<reference evidence="5" key="2">
    <citation type="submission" date="2023-05" db="EMBL/GenBank/DDBJ databases">
        <authorList>
            <consortium name="Lawrence Berkeley National Laboratory"/>
            <person name="Steindorff A."/>
            <person name="Hensen N."/>
            <person name="Bonometti L."/>
            <person name="Westerberg I."/>
            <person name="Brannstrom I.O."/>
            <person name="Guillou S."/>
            <person name="Cros-Aarteil S."/>
            <person name="Calhoun S."/>
            <person name="Haridas S."/>
            <person name="Kuo A."/>
            <person name="Mondo S."/>
            <person name="Pangilinan J."/>
            <person name="Riley R."/>
            <person name="Labutti K."/>
            <person name="Andreopoulos B."/>
            <person name="Lipzen A."/>
            <person name="Chen C."/>
            <person name="Yanf M."/>
            <person name="Daum C."/>
            <person name="Ng V."/>
            <person name="Clum A."/>
            <person name="Ohm R."/>
            <person name="Martin F."/>
            <person name="Silar P."/>
            <person name="Natvig D."/>
            <person name="Lalanne C."/>
            <person name="Gautier V."/>
            <person name="Ament-Velasquez S.L."/>
            <person name="Kruys A."/>
            <person name="Hutchinson M.I."/>
            <person name="Powell A.J."/>
            <person name="Barry K."/>
            <person name="Miller A.N."/>
            <person name="Grigoriev I.V."/>
            <person name="Debuchy R."/>
            <person name="Gladieux P."/>
            <person name="Thoren M.H."/>
            <person name="Johannesson H."/>
        </authorList>
    </citation>
    <scope>NUCLEOTIDE SEQUENCE</scope>
    <source>
        <strain evidence="5">CBS 123565</strain>
    </source>
</reference>
<dbReference type="PANTHER" id="PTHR17178:SF0">
    <property type="entry name" value="SERGLYCIN"/>
    <property type="match status" value="1"/>
</dbReference>
<dbReference type="PANTHER" id="PTHR17178">
    <property type="entry name" value="SECRETORY GRANULE PROTEOGLYCAN CORE PROTEIN"/>
    <property type="match status" value="1"/>
</dbReference>
<keyword evidence="1" id="KW-0245">EGF-like domain</keyword>
<feature type="compositionally biased region" description="Pro residues" evidence="2">
    <location>
        <begin position="107"/>
        <end position="124"/>
    </location>
</feature>
<feature type="non-terminal residue" evidence="5">
    <location>
        <position position="848"/>
    </location>
</feature>
<dbReference type="Proteomes" id="UP001304895">
    <property type="component" value="Unassembled WGS sequence"/>
</dbReference>
<name>A0AAN6UCP3_9PEZI</name>
<dbReference type="EMBL" id="MU853442">
    <property type="protein sequence ID" value="KAK4130136.1"/>
    <property type="molecule type" value="Genomic_DNA"/>
</dbReference>
<feature type="compositionally biased region" description="Low complexity" evidence="2">
    <location>
        <begin position="57"/>
        <end position="67"/>
    </location>
</feature>
<feature type="transmembrane region" description="Helical" evidence="3">
    <location>
        <begin position="528"/>
        <end position="555"/>
    </location>
</feature>
<dbReference type="PROSITE" id="PS50026">
    <property type="entry name" value="EGF_3"/>
    <property type="match status" value="1"/>
</dbReference>
<keyword evidence="1" id="KW-1015">Disulfide bond</keyword>
<evidence type="ECO:0000256" key="1">
    <source>
        <dbReference type="PROSITE-ProRule" id="PRU00076"/>
    </source>
</evidence>
<organism evidence="5 6">
    <name type="scientific">Trichocladium antarcticum</name>
    <dbReference type="NCBI Taxonomy" id="1450529"/>
    <lineage>
        <taxon>Eukaryota</taxon>
        <taxon>Fungi</taxon>
        <taxon>Dikarya</taxon>
        <taxon>Ascomycota</taxon>
        <taxon>Pezizomycotina</taxon>
        <taxon>Sordariomycetes</taxon>
        <taxon>Sordariomycetidae</taxon>
        <taxon>Sordariales</taxon>
        <taxon>Chaetomiaceae</taxon>
        <taxon>Trichocladium</taxon>
    </lineage>
</organism>
<dbReference type="AlphaFoldDB" id="A0AAN6UCP3"/>
<keyword evidence="3" id="KW-0812">Transmembrane</keyword>
<feature type="domain" description="EGF-like" evidence="4">
    <location>
        <begin position="567"/>
        <end position="604"/>
    </location>
</feature>
<feature type="compositionally biased region" description="Low complexity" evidence="2">
    <location>
        <begin position="354"/>
        <end position="374"/>
    </location>
</feature>
<feature type="region of interest" description="Disordered" evidence="2">
    <location>
        <begin position="499"/>
        <end position="518"/>
    </location>
</feature>
<feature type="region of interest" description="Disordered" evidence="2">
    <location>
        <begin position="1"/>
        <end position="157"/>
    </location>
</feature>
<keyword evidence="6" id="KW-1185">Reference proteome</keyword>
<feature type="region of interest" description="Disordered" evidence="2">
    <location>
        <begin position="354"/>
        <end position="387"/>
    </location>
</feature>
<feature type="region of interest" description="Disordered" evidence="2">
    <location>
        <begin position="219"/>
        <end position="339"/>
    </location>
</feature>
<feature type="compositionally biased region" description="Basic and acidic residues" evidence="2">
    <location>
        <begin position="502"/>
        <end position="513"/>
    </location>
</feature>
<sequence>MDPRPPGSARRARERVAADVPKGINSAPLTVLGRMDDEPQMAQPSAPRQPAMGSAGGQPRAARPQAPFALQTKDGQIGVAISNPTRVPQWPLQERIMTPAQLDGEPFRPPPGKPQPPQRPPRPSRVPSILDASKVQDHTPVFQYTPQSSRESADQELLAAAVTPPDPLRSSTVSSIGTIPDFPLPIQVPAGFPRKNVNLGPPPSARRGASSFYSKPAFVSPIPEESPRSRPHASFASSAAMPDRWGATSPGPSPGYPDPIYNETIMEERSVDGDDDAEESRLVRSASIGKRARPTLVTATAREQRPAPKPVQIDPFKDGTGYLENSSSSGTTSTAAWPPVGSTVTADNILGAFASASAGDPSSPSQRTTSSPSPVGGGSYSRLSAFRRPPRLDVDAVRKAESRGSLTSLPDLIRRATRLASSLERGRRPASRFDDLDDYPGGDFDGVGGEKHRSGLSDMLAAFPPPAHPSTAHTRRSFRDSFRDQVHSWPLSINFSRSHNTSRHDGVPDDDSQRSGPKPARRCFGLPLWGFILMLTAGLIMIVAAIVIPIEFLVVRKQDFNNGGQESLPECRRRLLCANGGTNVVDQGVCSCICTNGFTGIDCTVADDTGCTAISLTGAMNLNDVTVGDAIPRLFQEAQANFSIPLSGSEILAKLNAGNLSCSAENALVTFDGRATRQGAAISAQAIDQGAAVVNGILYTTITIMVGTFTTLTVGNPVASATSVQASITSAVSATVVGGGGASPDDSPTATSTIRTTVPLSSETPLPSTAFAVTEEVLDFARVAVLYILQENSLADAETAQVQLQKLFTSASQAASSSSEGVSVEAARNVTVGTGKSVDLVDLFVDVG</sequence>
<dbReference type="CDD" id="cd00054">
    <property type="entry name" value="EGF_CA"/>
    <property type="match status" value="1"/>
</dbReference>
<reference evidence="5" key="1">
    <citation type="journal article" date="2023" name="Mol. Phylogenet. Evol.">
        <title>Genome-scale phylogeny and comparative genomics of the fungal order Sordariales.</title>
        <authorList>
            <person name="Hensen N."/>
            <person name="Bonometti L."/>
            <person name="Westerberg I."/>
            <person name="Brannstrom I.O."/>
            <person name="Guillou S."/>
            <person name="Cros-Aarteil S."/>
            <person name="Calhoun S."/>
            <person name="Haridas S."/>
            <person name="Kuo A."/>
            <person name="Mondo S."/>
            <person name="Pangilinan J."/>
            <person name="Riley R."/>
            <person name="LaButti K."/>
            <person name="Andreopoulos B."/>
            <person name="Lipzen A."/>
            <person name="Chen C."/>
            <person name="Yan M."/>
            <person name="Daum C."/>
            <person name="Ng V."/>
            <person name="Clum A."/>
            <person name="Steindorff A."/>
            <person name="Ohm R.A."/>
            <person name="Martin F."/>
            <person name="Silar P."/>
            <person name="Natvig D.O."/>
            <person name="Lalanne C."/>
            <person name="Gautier V."/>
            <person name="Ament-Velasquez S.L."/>
            <person name="Kruys A."/>
            <person name="Hutchinson M.I."/>
            <person name="Powell A.J."/>
            <person name="Barry K."/>
            <person name="Miller A.N."/>
            <person name="Grigoriev I.V."/>
            <person name="Debuchy R."/>
            <person name="Gladieux P."/>
            <person name="Hiltunen Thoren M."/>
            <person name="Johannesson H."/>
        </authorList>
    </citation>
    <scope>NUCLEOTIDE SEQUENCE</scope>
    <source>
        <strain evidence="5">CBS 123565</strain>
    </source>
</reference>
<evidence type="ECO:0000259" key="4">
    <source>
        <dbReference type="PROSITE" id="PS50026"/>
    </source>
</evidence>
<comment type="caution">
    <text evidence="5">The sequence shown here is derived from an EMBL/GenBank/DDBJ whole genome shotgun (WGS) entry which is preliminary data.</text>
</comment>
<keyword evidence="3" id="KW-0472">Membrane</keyword>
<proteinExistence type="predicted"/>
<dbReference type="PROSITE" id="PS01186">
    <property type="entry name" value="EGF_2"/>
    <property type="match status" value="1"/>
</dbReference>
<keyword evidence="3" id="KW-1133">Transmembrane helix</keyword>
<evidence type="ECO:0000256" key="3">
    <source>
        <dbReference type="SAM" id="Phobius"/>
    </source>
</evidence>
<accession>A0AAN6UCP3</accession>
<evidence type="ECO:0000313" key="6">
    <source>
        <dbReference type="Proteomes" id="UP001304895"/>
    </source>
</evidence>
<dbReference type="InterPro" id="IPR000742">
    <property type="entry name" value="EGF"/>
</dbReference>
<evidence type="ECO:0000256" key="2">
    <source>
        <dbReference type="SAM" id="MobiDB-lite"/>
    </source>
</evidence>
<gene>
    <name evidence="5" type="ORF">BT67DRAFT_362078</name>
</gene>
<evidence type="ECO:0000313" key="5">
    <source>
        <dbReference type="EMBL" id="KAK4130136.1"/>
    </source>
</evidence>
<comment type="caution">
    <text evidence="1">Lacks conserved residue(s) required for the propagation of feature annotation.</text>
</comment>
<dbReference type="PROSITE" id="PS00022">
    <property type="entry name" value="EGF_1"/>
    <property type="match status" value="1"/>
</dbReference>